<sequence>MANLDGILILFRSQSALTLIEDSHTIASRGAIGFSGHWVWEWKKRIDALYSPLQSAF</sequence>
<gene>
    <name evidence="1" type="ORF">GPL32_12290</name>
</gene>
<accession>A0A7C9K747</accession>
<evidence type="ECO:0000313" key="2">
    <source>
        <dbReference type="Proteomes" id="UP000480312"/>
    </source>
</evidence>
<organism evidence="1 2">
    <name type="scientific">Vreelandella alkaliphila</name>
    <dbReference type="NCBI Taxonomy" id="272774"/>
    <lineage>
        <taxon>Bacteria</taxon>
        <taxon>Pseudomonadati</taxon>
        <taxon>Pseudomonadota</taxon>
        <taxon>Gammaproteobacteria</taxon>
        <taxon>Oceanospirillales</taxon>
        <taxon>Halomonadaceae</taxon>
        <taxon>Vreelandella</taxon>
    </lineage>
</organism>
<name>A0A7C9K747_9GAMM</name>
<evidence type="ECO:0000313" key="1">
    <source>
        <dbReference type="EMBL" id="NDL71281.1"/>
    </source>
</evidence>
<comment type="caution">
    <text evidence="1">The sequence shown here is derived from an EMBL/GenBank/DDBJ whole genome shotgun (WGS) entry which is preliminary data.</text>
</comment>
<proteinExistence type="predicted"/>
<reference evidence="1 2" key="1">
    <citation type="submission" date="2020-01" db="EMBL/GenBank/DDBJ databases">
        <title>Whole genome sequencing of Halomonas alkaliphila strain LS44.</title>
        <authorList>
            <person name="Kumar S."/>
            <person name="Paul D."/>
            <person name="Shouche Y."/>
            <person name="Suryavanshi M.V."/>
        </authorList>
    </citation>
    <scope>NUCLEOTIDE SEQUENCE [LARGE SCALE GENOMIC DNA]</scope>
    <source>
        <strain evidence="1 2">LS44</strain>
    </source>
</reference>
<dbReference type="RefSeq" id="WP_162219142.1">
    <property type="nucleotide sequence ID" value="NZ_JAAEHK010000016.1"/>
</dbReference>
<dbReference type="Proteomes" id="UP000480312">
    <property type="component" value="Unassembled WGS sequence"/>
</dbReference>
<protein>
    <submittedName>
        <fullName evidence="1">Uncharacterized protein</fullName>
    </submittedName>
</protein>
<dbReference type="AlphaFoldDB" id="A0A7C9K747"/>
<dbReference type="EMBL" id="JAAEHK010000016">
    <property type="protein sequence ID" value="NDL71281.1"/>
    <property type="molecule type" value="Genomic_DNA"/>
</dbReference>